<protein>
    <recommendedName>
        <fullName evidence="4">Peptidyl-prolyl cis-trans isomerase</fullName>
        <shortName evidence="4">PPIase</shortName>
        <ecNumber evidence="4">5.2.1.8</ecNumber>
    </recommendedName>
</protein>
<comment type="caution">
    <text evidence="6">The sequence shown here is derived from an EMBL/GenBank/DDBJ whole genome shotgun (WGS) entry which is preliminary data.</text>
</comment>
<dbReference type="RefSeq" id="WP_166142505.1">
    <property type="nucleotide sequence ID" value="NZ_JAANYN010000001.1"/>
</dbReference>
<dbReference type="InterPro" id="IPR020892">
    <property type="entry name" value="Cyclophilin-type_PPIase_CS"/>
</dbReference>
<dbReference type="InterPro" id="IPR044666">
    <property type="entry name" value="Cyclophilin_A-like"/>
</dbReference>
<evidence type="ECO:0000313" key="6">
    <source>
        <dbReference type="EMBL" id="NHE55524.1"/>
    </source>
</evidence>
<feature type="domain" description="PPIase cyclophilin-type" evidence="5">
    <location>
        <begin position="33"/>
        <end position="260"/>
    </location>
</feature>
<dbReference type="Pfam" id="PF00160">
    <property type="entry name" value="Pro_isomerase"/>
    <property type="match status" value="2"/>
</dbReference>
<evidence type="ECO:0000256" key="3">
    <source>
        <dbReference type="ARBA" id="ARBA00023235"/>
    </source>
</evidence>
<dbReference type="SUPFAM" id="SSF50891">
    <property type="entry name" value="Cyclophilin-like"/>
    <property type="match status" value="2"/>
</dbReference>
<gene>
    <name evidence="6" type="ORF">G9Q97_01710</name>
</gene>
<dbReference type="InterPro" id="IPR002130">
    <property type="entry name" value="Cyclophilin-type_PPIase_dom"/>
</dbReference>
<evidence type="ECO:0000256" key="4">
    <source>
        <dbReference type="RuleBase" id="RU363019"/>
    </source>
</evidence>
<dbReference type="GO" id="GO:0016853">
    <property type="term" value="F:isomerase activity"/>
    <property type="evidence" value="ECO:0007669"/>
    <property type="project" value="UniProtKB-KW"/>
</dbReference>
<reference evidence="6 7" key="1">
    <citation type="submission" date="2020-03" db="EMBL/GenBank/DDBJ databases">
        <title>Cyclobacterium plantarum sp. nov., a marine bacterium isolated from a coastal-marine wetland.</title>
        <authorList>
            <person name="Sanchez-Porro C."/>
            <person name="Ventosa A."/>
            <person name="Amoozegar M."/>
        </authorList>
    </citation>
    <scope>NUCLEOTIDE SEQUENCE [LARGE SCALE GENOMIC DNA]</scope>
    <source>
        <strain evidence="6 7">GBPx2</strain>
    </source>
</reference>
<organism evidence="6 7">
    <name type="scientific">Cyclobacterium plantarum</name>
    <dbReference type="NCBI Taxonomy" id="2716263"/>
    <lineage>
        <taxon>Bacteria</taxon>
        <taxon>Pseudomonadati</taxon>
        <taxon>Bacteroidota</taxon>
        <taxon>Cytophagia</taxon>
        <taxon>Cytophagales</taxon>
        <taxon>Cyclobacteriaceae</taxon>
        <taxon>Cyclobacterium</taxon>
    </lineage>
</organism>
<keyword evidence="7" id="KW-1185">Reference proteome</keyword>
<comment type="catalytic activity">
    <reaction evidence="4">
        <text>[protein]-peptidylproline (omega=180) = [protein]-peptidylproline (omega=0)</text>
        <dbReference type="Rhea" id="RHEA:16237"/>
        <dbReference type="Rhea" id="RHEA-COMP:10747"/>
        <dbReference type="Rhea" id="RHEA-COMP:10748"/>
        <dbReference type="ChEBI" id="CHEBI:83833"/>
        <dbReference type="ChEBI" id="CHEBI:83834"/>
        <dbReference type="EC" id="5.2.1.8"/>
    </reaction>
</comment>
<comment type="function">
    <text evidence="4">PPIases accelerate the folding of proteins. It catalyzes the cis-trans isomerization of proline imidic peptide bonds in oligopeptides.</text>
</comment>
<keyword evidence="4" id="KW-0732">Signal</keyword>
<dbReference type="PROSITE" id="PS50072">
    <property type="entry name" value="CSA_PPIASE_2"/>
    <property type="match status" value="1"/>
</dbReference>
<evidence type="ECO:0000256" key="1">
    <source>
        <dbReference type="ARBA" id="ARBA00007365"/>
    </source>
</evidence>
<name>A0ABX0H1P4_9BACT</name>
<evidence type="ECO:0000313" key="7">
    <source>
        <dbReference type="Proteomes" id="UP000649799"/>
    </source>
</evidence>
<dbReference type="PROSITE" id="PS51257">
    <property type="entry name" value="PROKAR_LIPOPROTEIN"/>
    <property type="match status" value="1"/>
</dbReference>
<dbReference type="Gene3D" id="2.40.100.10">
    <property type="entry name" value="Cyclophilin-like"/>
    <property type="match status" value="2"/>
</dbReference>
<comment type="similarity">
    <text evidence="1 4">Belongs to the cyclophilin-type PPIase family.</text>
</comment>
<accession>A0ABX0H1P4</accession>
<sequence>MNRLKIIQWISCVAYLSLSLSCATEKDYLVTIDTKFGKMYAVLYDETPRHKENFIDLASSGRYDSTEFHRIIDDFMIQGGDVFTREGLPKEEWYTLPAEFDPSLIHERGSIAAARQGDNLNPERESSGCQFYIVEGRVYEEQELTTDMRKLQMAFSKYIQLDSNMGLREKYSKLYQNQEFDSLNALMLSKKAMMEQFFNLNLGKDIRENQVRAYTSIGGTPHLDDTYTVFGKVIKGLDVMEAIAQLEKGPNDKPVTPVYIKVNVELVAKKKISEDYGYQYPEE</sequence>
<feature type="chain" id="PRO_5045004197" description="Peptidyl-prolyl cis-trans isomerase" evidence="4">
    <location>
        <begin position="24"/>
        <end position="283"/>
    </location>
</feature>
<dbReference type="PANTHER" id="PTHR45625:SF4">
    <property type="entry name" value="PEPTIDYLPROLYL ISOMERASE DOMAIN AND WD REPEAT-CONTAINING PROTEIN 1"/>
    <property type="match status" value="1"/>
</dbReference>
<dbReference type="EC" id="5.2.1.8" evidence="4"/>
<dbReference type="PRINTS" id="PR00153">
    <property type="entry name" value="CSAPPISMRASE"/>
</dbReference>
<dbReference type="Proteomes" id="UP000649799">
    <property type="component" value="Unassembled WGS sequence"/>
</dbReference>
<dbReference type="PANTHER" id="PTHR45625">
    <property type="entry name" value="PEPTIDYL-PROLYL CIS-TRANS ISOMERASE-RELATED"/>
    <property type="match status" value="1"/>
</dbReference>
<dbReference type="PROSITE" id="PS00170">
    <property type="entry name" value="CSA_PPIASE_1"/>
    <property type="match status" value="1"/>
</dbReference>
<keyword evidence="3 4" id="KW-0413">Isomerase</keyword>
<evidence type="ECO:0000259" key="5">
    <source>
        <dbReference type="PROSITE" id="PS50072"/>
    </source>
</evidence>
<evidence type="ECO:0000256" key="2">
    <source>
        <dbReference type="ARBA" id="ARBA00023110"/>
    </source>
</evidence>
<dbReference type="InterPro" id="IPR029000">
    <property type="entry name" value="Cyclophilin-like_dom_sf"/>
</dbReference>
<dbReference type="CDD" id="cd00317">
    <property type="entry name" value="cyclophilin"/>
    <property type="match status" value="1"/>
</dbReference>
<dbReference type="EMBL" id="JAANYN010000001">
    <property type="protein sequence ID" value="NHE55524.1"/>
    <property type="molecule type" value="Genomic_DNA"/>
</dbReference>
<feature type="signal peptide" evidence="4">
    <location>
        <begin position="1"/>
        <end position="23"/>
    </location>
</feature>
<proteinExistence type="inferred from homology"/>
<keyword evidence="2 4" id="KW-0697">Rotamase</keyword>